<feature type="non-terminal residue" evidence="2">
    <location>
        <position position="1"/>
    </location>
</feature>
<keyword evidence="3" id="KW-1185">Reference proteome</keyword>
<gene>
    <name evidence="2" type="ORF">ANCCAN_07091</name>
</gene>
<feature type="region of interest" description="Disordered" evidence="1">
    <location>
        <begin position="64"/>
        <end position="130"/>
    </location>
</feature>
<evidence type="ECO:0000256" key="1">
    <source>
        <dbReference type="SAM" id="MobiDB-lite"/>
    </source>
</evidence>
<accession>A0A368GRB5</accession>
<comment type="caution">
    <text evidence="2">The sequence shown here is derived from an EMBL/GenBank/DDBJ whole genome shotgun (WGS) entry which is preliminary data.</text>
</comment>
<evidence type="ECO:0000313" key="2">
    <source>
        <dbReference type="EMBL" id="RCN46912.1"/>
    </source>
</evidence>
<feature type="compositionally biased region" description="Polar residues" evidence="1">
    <location>
        <begin position="40"/>
        <end position="51"/>
    </location>
</feature>
<name>A0A368GRB5_ANCCA</name>
<sequence length="130" mass="13178">LICLVPAVEEARGPQGPQHLHVHVNASGNNNNVIHGGSGASDSAVSPPGQINITVHTGQYREAASGLPNVKSESNSNTHIYGSSGVGSGNGGASDGNGSGRRGGKGEGDQDFGSGDADSDRHDPFTYLRF</sequence>
<dbReference type="EMBL" id="JOJR01000071">
    <property type="protein sequence ID" value="RCN46912.1"/>
    <property type="molecule type" value="Genomic_DNA"/>
</dbReference>
<dbReference type="Proteomes" id="UP000252519">
    <property type="component" value="Unassembled WGS sequence"/>
</dbReference>
<protein>
    <submittedName>
        <fullName evidence="2">Uncharacterized protein</fullName>
    </submittedName>
</protein>
<reference evidence="2 3" key="1">
    <citation type="submission" date="2014-10" db="EMBL/GenBank/DDBJ databases">
        <title>Draft genome of the hookworm Ancylostoma caninum.</title>
        <authorList>
            <person name="Mitreva M."/>
        </authorList>
    </citation>
    <scope>NUCLEOTIDE SEQUENCE [LARGE SCALE GENOMIC DNA]</scope>
    <source>
        <strain evidence="2 3">Baltimore</strain>
    </source>
</reference>
<organism evidence="2 3">
    <name type="scientific">Ancylostoma caninum</name>
    <name type="common">Dog hookworm</name>
    <dbReference type="NCBI Taxonomy" id="29170"/>
    <lineage>
        <taxon>Eukaryota</taxon>
        <taxon>Metazoa</taxon>
        <taxon>Ecdysozoa</taxon>
        <taxon>Nematoda</taxon>
        <taxon>Chromadorea</taxon>
        <taxon>Rhabditida</taxon>
        <taxon>Rhabditina</taxon>
        <taxon>Rhabditomorpha</taxon>
        <taxon>Strongyloidea</taxon>
        <taxon>Ancylostomatidae</taxon>
        <taxon>Ancylostomatinae</taxon>
        <taxon>Ancylostoma</taxon>
    </lineage>
</organism>
<feature type="region of interest" description="Disordered" evidence="1">
    <location>
        <begin position="29"/>
        <end position="51"/>
    </location>
</feature>
<feature type="compositionally biased region" description="Gly residues" evidence="1">
    <location>
        <begin position="84"/>
        <end position="101"/>
    </location>
</feature>
<proteinExistence type="predicted"/>
<evidence type="ECO:0000313" key="3">
    <source>
        <dbReference type="Proteomes" id="UP000252519"/>
    </source>
</evidence>
<dbReference type="AlphaFoldDB" id="A0A368GRB5"/>
<feature type="compositionally biased region" description="Polar residues" evidence="1">
    <location>
        <begin position="71"/>
        <end position="81"/>
    </location>
</feature>
<dbReference type="STRING" id="29170.A0A368GRB5"/>